<protein>
    <recommendedName>
        <fullName evidence="5 16">Fumarylacetoacetase</fullName>
        <ecNumber evidence="4 16">3.7.1.2</ecNumber>
    </recommendedName>
    <alternativeName>
        <fullName evidence="12 16">Fumarylacetoacetate hydrolase</fullName>
    </alternativeName>
</protein>
<evidence type="ECO:0000256" key="2">
    <source>
        <dbReference type="ARBA" id="ARBA00004782"/>
    </source>
</evidence>
<evidence type="ECO:0000256" key="9">
    <source>
        <dbReference type="ARBA" id="ARBA00022842"/>
    </source>
</evidence>
<feature type="binding site" evidence="14">
    <location>
        <position position="250"/>
    </location>
    <ligand>
        <name>substrate</name>
    </ligand>
</feature>
<reference evidence="19" key="1">
    <citation type="submission" date="2015-04" db="EMBL/GenBank/DDBJ databases">
        <title>The genome sequence of the plant pathogenic Rhizarian Plasmodiophora brassicae reveals insights in its biotrophic life cycle and the origin of chitin synthesis.</title>
        <authorList>
            <person name="Schwelm A."/>
            <person name="Fogelqvist J."/>
            <person name="Knaust A."/>
            <person name="Julke S."/>
            <person name="Lilja T."/>
            <person name="Dhandapani V."/>
            <person name="Bonilla-Rosso G."/>
            <person name="Karlsson M."/>
            <person name="Shevchenko A."/>
            <person name="Choi S.R."/>
            <person name="Kim H.G."/>
            <person name="Park J.Y."/>
            <person name="Lim Y.P."/>
            <person name="Ludwig-Muller J."/>
            <person name="Dixelius C."/>
        </authorList>
    </citation>
    <scope>NUCLEOTIDE SEQUENCE</scope>
    <source>
        <tissue evidence="19">Potato root galls</tissue>
    </source>
</reference>
<evidence type="ECO:0000256" key="15">
    <source>
        <dbReference type="PIRSR" id="PIRSR605959-3"/>
    </source>
</evidence>
<dbReference type="GO" id="GO:0006572">
    <property type="term" value="P:L-tyrosine catabolic process"/>
    <property type="evidence" value="ECO:0007669"/>
    <property type="project" value="UniProtKB-UniRule"/>
</dbReference>
<comment type="catalytic activity">
    <reaction evidence="1 16">
        <text>4-fumarylacetoacetate + H2O = acetoacetate + fumarate + H(+)</text>
        <dbReference type="Rhea" id="RHEA:10244"/>
        <dbReference type="ChEBI" id="CHEBI:13705"/>
        <dbReference type="ChEBI" id="CHEBI:15377"/>
        <dbReference type="ChEBI" id="CHEBI:15378"/>
        <dbReference type="ChEBI" id="CHEBI:18034"/>
        <dbReference type="ChEBI" id="CHEBI:29806"/>
        <dbReference type="EC" id="3.7.1.2"/>
    </reaction>
</comment>
<dbReference type="Pfam" id="PF09298">
    <property type="entry name" value="FAA_hydrolase_N"/>
    <property type="match status" value="1"/>
</dbReference>
<dbReference type="GO" id="GO:1902000">
    <property type="term" value="P:homogentisate catabolic process"/>
    <property type="evidence" value="ECO:0007669"/>
    <property type="project" value="TreeGrafter"/>
</dbReference>
<dbReference type="InterPro" id="IPR015377">
    <property type="entry name" value="Fumarylacetoacetase_N"/>
</dbReference>
<evidence type="ECO:0000256" key="5">
    <source>
        <dbReference type="ARBA" id="ARBA00014741"/>
    </source>
</evidence>
<evidence type="ECO:0000256" key="1">
    <source>
        <dbReference type="ARBA" id="ARBA00000353"/>
    </source>
</evidence>
<dbReference type="Pfam" id="PF01557">
    <property type="entry name" value="FAA_hydrolase"/>
    <property type="match status" value="1"/>
</dbReference>
<organism evidence="19">
    <name type="scientific">Spongospora subterranea</name>
    <dbReference type="NCBI Taxonomy" id="70186"/>
    <lineage>
        <taxon>Eukaryota</taxon>
        <taxon>Sar</taxon>
        <taxon>Rhizaria</taxon>
        <taxon>Endomyxa</taxon>
        <taxon>Phytomyxea</taxon>
        <taxon>Plasmodiophorida</taxon>
        <taxon>Plasmodiophoridae</taxon>
        <taxon>Spongospora</taxon>
    </lineage>
</organism>
<dbReference type="PANTHER" id="PTHR43069">
    <property type="entry name" value="FUMARYLACETOACETASE"/>
    <property type="match status" value="1"/>
</dbReference>
<evidence type="ECO:0000313" key="19">
    <source>
        <dbReference type="EMBL" id="CRZ08989.1"/>
    </source>
</evidence>
<feature type="binding site" evidence="15">
    <location>
        <position position="239"/>
    </location>
    <ligand>
        <name>Mg(2+)</name>
        <dbReference type="ChEBI" id="CHEBI:18420"/>
    </ligand>
</feature>
<keyword evidence="7 16" id="KW-0378">Hydrolase</keyword>
<dbReference type="InterPro" id="IPR036663">
    <property type="entry name" value="Fumarylacetoacetase_C_sf"/>
</dbReference>
<feature type="binding site" evidence="15">
    <location>
        <position position="132"/>
    </location>
    <ligand>
        <name>Ca(2+)</name>
        <dbReference type="ChEBI" id="CHEBI:29108"/>
    </ligand>
</feature>
<comment type="cofactor">
    <cofactor evidence="16">
        <name>Mg(2+)</name>
        <dbReference type="ChEBI" id="CHEBI:18420"/>
    </cofactor>
    <cofactor evidence="16">
        <name>Ca(2+)</name>
        <dbReference type="ChEBI" id="CHEBI:29108"/>
    </cofactor>
</comment>
<comment type="pathway">
    <text evidence="2 16">Amino-acid degradation; L-phenylalanine degradation; acetoacetate and fumarate from L-phenylalanine: step 6/6.</text>
</comment>
<feature type="binding site" evidence="15">
    <location>
        <position position="259"/>
    </location>
    <ligand>
        <name>Mg(2+)</name>
        <dbReference type="ChEBI" id="CHEBI:18420"/>
    </ligand>
</feature>
<dbReference type="NCBIfam" id="TIGR01266">
    <property type="entry name" value="fum_ac_acetase"/>
    <property type="match status" value="1"/>
</dbReference>
<dbReference type="InterPro" id="IPR005959">
    <property type="entry name" value="Fumarylacetoacetase"/>
</dbReference>
<keyword evidence="11 16" id="KW-0585">Phenylalanine catabolism</keyword>
<feature type="binding site" evidence="15">
    <location>
        <position position="207"/>
    </location>
    <ligand>
        <name>Ca(2+)</name>
        <dbReference type="ChEBI" id="CHEBI:29108"/>
    </ligand>
</feature>
<dbReference type="PANTHER" id="PTHR43069:SF2">
    <property type="entry name" value="FUMARYLACETOACETASE"/>
    <property type="match status" value="1"/>
</dbReference>
<comment type="similarity">
    <text evidence="3 16">Belongs to the FAH family.</text>
</comment>
<keyword evidence="9 15" id="KW-0460">Magnesium</keyword>
<dbReference type="EC" id="3.7.1.2" evidence="4 16"/>
<evidence type="ECO:0000256" key="10">
    <source>
        <dbReference type="ARBA" id="ARBA00022878"/>
    </source>
</evidence>
<evidence type="ECO:0000256" key="12">
    <source>
        <dbReference type="ARBA" id="ARBA00031740"/>
    </source>
</evidence>
<keyword evidence="10 16" id="KW-0828">Tyrosine catabolism</keyword>
<proteinExistence type="inferred from homology"/>
<feature type="active site" description="Proton acceptor" evidence="13">
    <location>
        <position position="139"/>
    </location>
</feature>
<dbReference type="Gene3D" id="3.90.850.10">
    <property type="entry name" value="Fumarylacetoacetase-like, C-terminal domain"/>
    <property type="match status" value="1"/>
</dbReference>
<dbReference type="EMBL" id="HACM01008547">
    <property type="protein sequence ID" value="CRZ08989.1"/>
    <property type="molecule type" value="Transcribed_RNA"/>
</dbReference>
<evidence type="ECO:0000256" key="4">
    <source>
        <dbReference type="ARBA" id="ARBA00012094"/>
    </source>
</evidence>
<feature type="binding site" evidence="14">
    <location>
        <position position="148"/>
    </location>
    <ligand>
        <name>substrate</name>
    </ligand>
</feature>
<evidence type="ECO:0000256" key="8">
    <source>
        <dbReference type="ARBA" id="ARBA00022837"/>
    </source>
</evidence>
<evidence type="ECO:0000256" key="16">
    <source>
        <dbReference type="RuleBase" id="RU366008"/>
    </source>
</evidence>
<evidence type="ECO:0000256" key="6">
    <source>
        <dbReference type="ARBA" id="ARBA00022723"/>
    </source>
</evidence>
<evidence type="ECO:0000256" key="14">
    <source>
        <dbReference type="PIRSR" id="PIRSR605959-2"/>
    </source>
</evidence>
<accession>A0A0H5RJU9</accession>
<feature type="binding site" evidence="15">
    <location>
        <position position="239"/>
    </location>
    <ligand>
        <name>Ca(2+)</name>
        <dbReference type="ChEBI" id="CHEBI:29108"/>
    </ligand>
</feature>
<feature type="domain" description="Fumarylacetoacetase N-terminal" evidence="18">
    <location>
        <begin position="21"/>
        <end position="124"/>
    </location>
</feature>
<dbReference type="GO" id="GO:0046872">
    <property type="term" value="F:metal ion binding"/>
    <property type="evidence" value="ECO:0007669"/>
    <property type="project" value="UniProtKB-UniRule"/>
</dbReference>
<keyword evidence="8 15" id="KW-0106">Calcium</keyword>
<dbReference type="InterPro" id="IPR036462">
    <property type="entry name" value="Fumarylacetoacetase_N_sf"/>
</dbReference>
<dbReference type="FunFam" id="3.90.850.10:FF:000004">
    <property type="entry name" value="Fumarylacetoacetase"/>
    <property type="match status" value="1"/>
</dbReference>
<name>A0A0H5RJU9_9EUKA</name>
<feature type="binding site" evidence="14">
    <location>
        <position position="246"/>
    </location>
    <ligand>
        <name>substrate</name>
    </ligand>
</feature>
<evidence type="ECO:0000256" key="13">
    <source>
        <dbReference type="PIRSR" id="PIRSR605959-1"/>
    </source>
</evidence>
<feature type="binding site" evidence="15">
    <location>
        <position position="205"/>
    </location>
    <ligand>
        <name>Ca(2+)</name>
        <dbReference type="ChEBI" id="CHEBI:29108"/>
    </ligand>
</feature>
<feature type="binding site" evidence="14">
    <location>
        <position position="357"/>
    </location>
    <ligand>
        <name>substrate</name>
    </ligand>
</feature>
<dbReference type="AlphaFoldDB" id="A0A0H5RJU9"/>
<dbReference type="Gene3D" id="2.30.30.230">
    <property type="entry name" value="Fumarylacetoacetase, N-terminal domain"/>
    <property type="match status" value="1"/>
</dbReference>
<evidence type="ECO:0000256" key="3">
    <source>
        <dbReference type="ARBA" id="ARBA00010211"/>
    </source>
</evidence>
<dbReference type="InterPro" id="IPR011234">
    <property type="entry name" value="Fumarylacetoacetase-like_C"/>
</dbReference>
<keyword evidence="6 15" id="KW-0479">Metal-binding</keyword>
<dbReference type="SUPFAM" id="SSF63433">
    <property type="entry name" value="Fumarylacetoacetate hydrolase, FAH, N-terminal domain"/>
    <property type="match status" value="1"/>
</dbReference>
<sequence>MSGFENHSWVPVVATSHFPFENLPYGVFTYRDSPAQIGVAIGDHILNLSELTRSGIALQLTPVILAALQQPTLNNFMALPPKAWQLVRETVQKLLSVGTPDLRDNHALRDRVMIQQKDATMLLPAHIGDYTDFYSSKNHAVNVGTMFRGADNALNPNWLCMPIGYHGRASSVVVSGTDIRRPSGQTMNNAEGAPEFGPSRQLDFELEIAFFVGGGNDQGEPIPMAKAEDHIFGVVLMNDWSARDIQKWEYVPLGPFNGKNFGTTISPWVVPMAALRDFMVPGEVQVPAPLAYLVDPNQLALDLKLQVELQPSGQATKPVIISQSNARHLYWTFKQQLVHHTSTGCNSRPGDLMASGTISGPSPGSYGSMLEICWKGERPLNVGDGTTRTFLNDGDTITITGVCRSDTRPFQIGFGTCSGKVLPSTISGDVPMVSNS</sequence>
<feature type="domain" description="Fumarylacetoacetase-like C-terminal" evidence="17">
    <location>
        <begin position="131"/>
        <end position="421"/>
    </location>
</feature>
<dbReference type="GO" id="GO:0004334">
    <property type="term" value="F:fumarylacetoacetase activity"/>
    <property type="evidence" value="ECO:0007669"/>
    <property type="project" value="UniProtKB-UniRule"/>
</dbReference>
<evidence type="ECO:0000259" key="17">
    <source>
        <dbReference type="Pfam" id="PF01557"/>
    </source>
</evidence>
<dbReference type="SUPFAM" id="SSF56529">
    <property type="entry name" value="FAH"/>
    <property type="match status" value="1"/>
</dbReference>
<feature type="binding site" evidence="14">
    <location>
        <position position="134"/>
    </location>
    <ligand>
        <name>substrate</name>
    </ligand>
</feature>
<feature type="binding site" evidence="15">
    <location>
        <position position="263"/>
    </location>
    <ligand>
        <name>Mg(2+)</name>
        <dbReference type="ChEBI" id="CHEBI:18420"/>
    </ligand>
</feature>
<evidence type="ECO:0000259" key="18">
    <source>
        <dbReference type="Pfam" id="PF09298"/>
    </source>
</evidence>
<dbReference type="GO" id="GO:0006559">
    <property type="term" value="P:L-phenylalanine catabolic process"/>
    <property type="evidence" value="ECO:0007669"/>
    <property type="project" value="UniProtKB-UniRule"/>
</dbReference>
<evidence type="ECO:0000256" key="7">
    <source>
        <dbReference type="ARBA" id="ARBA00022801"/>
    </source>
</evidence>
<evidence type="ECO:0000256" key="11">
    <source>
        <dbReference type="ARBA" id="ARBA00023232"/>
    </source>
</evidence>
<dbReference type="UniPathway" id="UPA00139">
    <property type="reaction ID" value="UER00341"/>
</dbReference>